<keyword evidence="3" id="KW-0227">DNA damage</keyword>
<dbReference type="PANTHER" id="PTHR11361">
    <property type="entry name" value="DNA MISMATCH REPAIR PROTEIN MUTS FAMILY MEMBER"/>
    <property type="match status" value="1"/>
</dbReference>
<gene>
    <name evidence="10" type="ORF">FOB60_000219</name>
</gene>
<feature type="domain" description="DNA mismatch repair proteins mutS family" evidence="9">
    <location>
        <begin position="810"/>
        <end position="826"/>
    </location>
</feature>
<dbReference type="InterPro" id="IPR036678">
    <property type="entry name" value="MutS_con_dom_sf"/>
</dbReference>
<evidence type="ECO:0000256" key="2">
    <source>
        <dbReference type="ARBA" id="ARBA00022741"/>
    </source>
</evidence>
<dbReference type="InterPro" id="IPR016151">
    <property type="entry name" value="DNA_mismatch_repair_MutS_N"/>
</dbReference>
<dbReference type="AlphaFoldDB" id="A0A8X7TCR0"/>
<comment type="caution">
    <text evidence="10">The sequence shown here is derived from an EMBL/GenBank/DDBJ whole genome shotgun (WGS) entry which is preliminary data.</text>
</comment>
<evidence type="ECO:0000313" key="10">
    <source>
        <dbReference type="EMBL" id="KAF6058637.1"/>
    </source>
</evidence>
<evidence type="ECO:0000256" key="5">
    <source>
        <dbReference type="ARBA" id="ARBA00023125"/>
    </source>
</evidence>
<dbReference type="SUPFAM" id="SSF48334">
    <property type="entry name" value="DNA repair protein MutS, domain III"/>
    <property type="match status" value="1"/>
</dbReference>
<dbReference type="GO" id="GO:0005524">
    <property type="term" value="F:ATP binding"/>
    <property type="evidence" value="ECO:0007669"/>
    <property type="project" value="UniProtKB-KW"/>
</dbReference>
<dbReference type="EMBL" id="JABWAB010000001">
    <property type="protein sequence ID" value="KAF6058637.1"/>
    <property type="molecule type" value="Genomic_DNA"/>
</dbReference>
<dbReference type="Gene3D" id="3.30.420.110">
    <property type="entry name" value="MutS, connector domain"/>
    <property type="match status" value="1"/>
</dbReference>
<keyword evidence="5" id="KW-0238">DNA-binding</keyword>
<dbReference type="Proteomes" id="UP000590412">
    <property type="component" value="Unassembled WGS sequence"/>
</dbReference>
<dbReference type="SMART" id="SM00533">
    <property type="entry name" value="MUTSd"/>
    <property type="match status" value="1"/>
</dbReference>
<dbReference type="OrthoDB" id="2534523at2759"/>
<evidence type="ECO:0000256" key="1">
    <source>
        <dbReference type="ARBA" id="ARBA00006271"/>
    </source>
</evidence>
<dbReference type="InterPro" id="IPR045076">
    <property type="entry name" value="MutS"/>
</dbReference>
<evidence type="ECO:0000256" key="8">
    <source>
        <dbReference type="ARBA" id="ARBA00025902"/>
    </source>
</evidence>
<comment type="function">
    <text evidence="7">Component of the post-replicative DNA mismatch repair system (MMR). Heterodimerizes with MSH2 to form MutS beta, which binds to DNA mismatches thereby initiating DNA repair. MSH3 provides substrate-binding and substrate specificity to the complex. When bound, the MutS beta heterodimer bends the DNA helix and shields approximately 20 base pairs. Acts mainly to repair insertion-deletion loops (IDLs) from 2 to 13 nucleotides in size, but can also repair base-base and single insertion-deletion mismatches that occur during replication. After mismatch binding, forms a ternary complex with the MutL alpha heterodimer, which is thought to be responsible for directing the downstream MMR events, including strand discrimination, excision, and resynthesis. ATP binding and hydrolysis play a pivotal role in mismatch repair functions.</text>
</comment>
<dbReference type="NCBIfam" id="NF003810">
    <property type="entry name" value="PRK05399.1"/>
    <property type="match status" value="1"/>
</dbReference>
<dbReference type="InterPro" id="IPR007695">
    <property type="entry name" value="DNA_mismatch_repair_MutS-lik_N"/>
</dbReference>
<dbReference type="InterPro" id="IPR007860">
    <property type="entry name" value="DNA_mmatch_repair_MutS_con_dom"/>
</dbReference>
<dbReference type="InterPro" id="IPR036187">
    <property type="entry name" value="DNA_mismatch_repair_MutS_sf"/>
</dbReference>
<dbReference type="SUPFAM" id="SSF55271">
    <property type="entry name" value="DNA repair protein MutS, domain I"/>
    <property type="match status" value="1"/>
</dbReference>
<dbReference type="PIRSF" id="PIRSF037677">
    <property type="entry name" value="DNA_mis_repair_Msh6"/>
    <property type="match status" value="1"/>
</dbReference>
<dbReference type="GO" id="GO:0043504">
    <property type="term" value="P:mitochondrial DNA repair"/>
    <property type="evidence" value="ECO:0007669"/>
    <property type="project" value="EnsemblFungi"/>
</dbReference>
<dbReference type="InterPro" id="IPR027417">
    <property type="entry name" value="P-loop_NTPase"/>
</dbReference>
<protein>
    <submittedName>
        <fullName evidence="10">MutS domain V family protein</fullName>
    </submittedName>
</protein>
<organism evidence="10 11">
    <name type="scientific">Candida parapsilosis</name>
    <name type="common">Yeast</name>
    <dbReference type="NCBI Taxonomy" id="5480"/>
    <lineage>
        <taxon>Eukaryota</taxon>
        <taxon>Fungi</taxon>
        <taxon>Dikarya</taxon>
        <taxon>Ascomycota</taxon>
        <taxon>Saccharomycotina</taxon>
        <taxon>Pichiomycetes</taxon>
        <taxon>Debaryomycetaceae</taxon>
        <taxon>Candida/Lodderomyces clade</taxon>
        <taxon>Candida</taxon>
    </lineage>
</organism>
<dbReference type="InterPro" id="IPR017261">
    <property type="entry name" value="DNA_mismatch_repair_MutS/MSH"/>
</dbReference>
<evidence type="ECO:0000256" key="3">
    <source>
        <dbReference type="ARBA" id="ARBA00022763"/>
    </source>
</evidence>
<comment type="subunit">
    <text evidence="8">Heterodimer consisting of MSH2-MSH3 (MutS beta). Forms a ternary complex with MutL alpha (MLH1-PMS1).</text>
</comment>
<dbReference type="Pfam" id="PF01624">
    <property type="entry name" value="MutS_I"/>
    <property type="match status" value="1"/>
</dbReference>
<dbReference type="GO" id="GO:0005634">
    <property type="term" value="C:nucleus"/>
    <property type="evidence" value="ECO:0007669"/>
    <property type="project" value="TreeGrafter"/>
</dbReference>
<dbReference type="Gene3D" id="3.40.1170.10">
    <property type="entry name" value="DNA repair protein MutS, domain I"/>
    <property type="match status" value="1"/>
</dbReference>
<dbReference type="GO" id="GO:0007005">
    <property type="term" value="P:mitochondrion organization"/>
    <property type="evidence" value="ECO:0007669"/>
    <property type="project" value="EnsemblFungi"/>
</dbReference>
<dbReference type="SUPFAM" id="SSF53150">
    <property type="entry name" value="DNA repair protein MutS, domain II"/>
    <property type="match status" value="1"/>
</dbReference>
<reference evidence="10" key="1">
    <citation type="submission" date="2020-03" db="EMBL/GenBank/DDBJ databases">
        <title>FDA dAtabase for Regulatory Grade micrObial Sequences (FDA-ARGOS): Supporting development and validation of Infectious Disease Dx tests.</title>
        <authorList>
            <person name="Campos J."/>
            <person name="Goldberg B."/>
            <person name="Tallon L."/>
            <person name="Sadzewicz L."/>
            <person name="Vavikolanu K."/>
            <person name="Mehta A."/>
            <person name="Aluvathingal J."/>
            <person name="Nadendla S."/>
            <person name="Nandy P."/>
            <person name="Geyer C."/>
            <person name="Yan Y."/>
            <person name="Sichtig H."/>
        </authorList>
    </citation>
    <scope>NUCLEOTIDE SEQUENCE [LARGE SCALE GENOMIC DNA]</scope>
    <source>
        <strain evidence="10">FDAARGOS_652</strain>
    </source>
</reference>
<dbReference type="GO" id="GO:0005739">
    <property type="term" value="C:mitochondrion"/>
    <property type="evidence" value="ECO:0007669"/>
    <property type="project" value="EnsemblFungi"/>
</dbReference>
<dbReference type="Gene3D" id="3.40.50.300">
    <property type="entry name" value="P-loop containing nucleotide triphosphate hydrolases"/>
    <property type="match status" value="1"/>
</dbReference>
<proteinExistence type="inferred from homology"/>
<dbReference type="Pfam" id="PF00488">
    <property type="entry name" value="MutS_V"/>
    <property type="match status" value="1"/>
</dbReference>
<dbReference type="InterPro" id="IPR007696">
    <property type="entry name" value="DNA_mismatch_repair_MutS_core"/>
</dbReference>
<keyword evidence="6" id="KW-0234">DNA repair</keyword>
<dbReference type="GO" id="GO:0006298">
    <property type="term" value="P:mismatch repair"/>
    <property type="evidence" value="ECO:0007669"/>
    <property type="project" value="EnsemblFungi"/>
</dbReference>
<accession>A0A8X7TCR0</accession>
<sequence length="925" mass="104438">MRLLLLNGTRIAEEVARLNIRYLTNGCRCFERLEKWNRGGKTERVPGKMRTTDAMPASLETARRLIDRHHGKVCLIQVGKFYEMYFEQAEKFGPMLGLKVGKKQTSNHKVPMAGFPLPQRGKYIEMLVNELKETVVQIDQYNDLGKTNENLVHRKVARIISAGTLVDEAFLNHNNNNYLLAISFPLNVTKISADFDLPVGLAWVDVSVGETFVQQTTLGNLKSDLSRINPSEVLISKEFFECDIPLTRWYPPLSEIKKYNIRYHSTDYSDLKFQFKEGVQAVRKAFEDLTVRESAALNLVLSYISVNLPEANSLLDLPTRYYNESTLQMDSRTREALELTDRVTSGRTSVVGTFLSSIRRTRTSSGTRLLTQWVKSPLLDMGEIKKRQNYVKVFLKDQHLRIGVQERLSNLSDFVRLAQRLSAGRGDVVTNLKLVADAMNDLHQLKEFLNEKCRRDKPLYNVIVEFLNDFHVPLDVAKSVTDAIVGDEATNEEEEDVIALEDEVTTSSGVSDTEQVLKDSSEEIGSLSEQPEVCSIRKDYNSSLSALHEELEHLIQKEDKYLSSLRNTLVQYDSKIVVQKKDQISKYVNVIHIRSKSSIKKIADTLKSDIASENKSTLLYNPPDWASLQYEICNKRTAIRAIEEEVINDLKTKVLDELPVIRSLSKAVDFLDVTASFAVIADENNWVCPKIVKTPELEILRGRHVVVESSLKESGFMFTPNDSNLGLDARLWVISGPNMGGKSTYLRQNALMIILAQIGSYVPAERATIGIVDRIFTRIGAYDDLFNDLSTFMVEMIETSNILRNATSQSFAIVDEVGRGTSGKEGLAIAYAVLKNLLMDNKCRTLFATHFANELQKILEMRGVDQSQLKFYRTKVVKSNDDSAPVIDHALEPGITERSYALEVARNAGFPVSTLKEAEEVLDLL</sequence>
<evidence type="ECO:0000256" key="7">
    <source>
        <dbReference type="ARBA" id="ARBA00025373"/>
    </source>
</evidence>
<dbReference type="GO" id="GO:0140664">
    <property type="term" value="F:ATP-dependent DNA damage sensor activity"/>
    <property type="evidence" value="ECO:0007669"/>
    <property type="project" value="InterPro"/>
</dbReference>
<dbReference type="PROSITE" id="PS00486">
    <property type="entry name" value="DNA_MISMATCH_REPAIR_2"/>
    <property type="match status" value="1"/>
</dbReference>
<dbReference type="Pfam" id="PF05188">
    <property type="entry name" value="MutS_II"/>
    <property type="match status" value="1"/>
</dbReference>
<dbReference type="SMART" id="SM00534">
    <property type="entry name" value="MUTSac"/>
    <property type="match status" value="1"/>
</dbReference>
<dbReference type="PANTHER" id="PTHR11361:SF34">
    <property type="entry name" value="DNA MISMATCH REPAIR PROTEIN MSH1, MITOCHONDRIAL"/>
    <property type="match status" value="1"/>
</dbReference>
<dbReference type="SUPFAM" id="SSF52540">
    <property type="entry name" value="P-loop containing nucleoside triphosphate hydrolases"/>
    <property type="match status" value="1"/>
</dbReference>
<evidence type="ECO:0000259" key="9">
    <source>
        <dbReference type="PROSITE" id="PS00486"/>
    </source>
</evidence>
<dbReference type="GO" id="GO:0032139">
    <property type="term" value="F:dinucleotide insertion or deletion binding"/>
    <property type="evidence" value="ECO:0007669"/>
    <property type="project" value="EnsemblFungi"/>
</dbReference>
<evidence type="ECO:0000256" key="6">
    <source>
        <dbReference type="ARBA" id="ARBA00023204"/>
    </source>
</evidence>
<name>A0A8X7TCR0_CANPA</name>
<dbReference type="Gene3D" id="1.10.1420.10">
    <property type="match status" value="3"/>
</dbReference>
<keyword evidence="2" id="KW-0547">Nucleotide-binding</keyword>
<keyword evidence="4" id="KW-0067">ATP-binding</keyword>
<dbReference type="Pfam" id="PF05192">
    <property type="entry name" value="MutS_III"/>
    <property type="match status" value="1"/>
</dbReference>
<dbReference type="InterPro" id="IPR000432">
    <property type="entry name" value="DNA_mismatch_repair_MutS_C"/>
</dbReference>
<dbReference type="GO" id="GO:0032137">
    <property type="term" value="F:guanine/thymine mispair binding"/>
    <property type="evidence" value="ECO:0007669"/>
    <property type="project" value="EnsemblFungi"/>
</dbReference>
<evidence type="ECO:0000313" key="11">
    <source>
        <dbReference type="Proteomes" id="UP000590412"/>
    </source>
</evidence>
<evidence type="ECO:0000256" key="4">
    <source>
        <dbReference type="ARBA" id="ARBA00022840"/>
    </source>
</evidence>
<comment type="similarity">
    <text evidence="1">Belongs to the DNA mismatch repair MutS family.</text>
</comment>